<gene>
    <name evidence="1" type="ORF">AAK873_09390</name>
</gene>
<reference evidence="1 2" key="1">
    <citation type="submission" date="2024-03" db="EMBL/GenBank/DDBJ databases">
        <title>Mouse gut bacterial collection (mGBC) of GemPharmatech.</title>
        <authorList>
            <person name="He Y."/>
            <person name="Dong L."/>
            <person name="Wu D."/>
            <person name="Gao X."/>
            <person name="Lin Z."/>
        </authorList>
    </citation>
    <scope>NUCLEOTIDE SEQUENCE [LARGE SCALE GENOMIC DNA]</scope>
    <source>
        <strain evidence="1 2">54-13</strain>
    </source>
</reference>
<dbReference type="EMBL" id="JBCLPP010000024">
    <property type="protein sequence ID" value="MEY8245824.1"/>
    <property type="molecule type" value="Genomic_DNA"/>
</dbReference>
<name>A0ABV4CWP3_9BACT</name>
<proteinExistence type="predicted"/>
<keyword evidence="2" id="KW-1185">Reference proteome</keyword>
<evidence type="ECO:0000313" key="2">
    <source>
        <dbReference type="Proteomes" id="UP001565200"/>
    </source>
</evidence>
<dbReference type="Proteomes" id="UP001565200">
    <property type="component" value="Unassembled WGS sequence"/>
</dbReference>
<accession>A0ABV4CWP3</accession>
<evidence type="ECO:0000313" key="1">
    <source>
        <dbReference type="EMBL" id="MEY8245824.1"/>
    </source>
</evidence>
<protein>
    <submittedName>
        <fullName evidence="1">Uncharacterized protein</fullName>
    </submittedName>
</protein>
<organism evidence="1 2">
    <name type="scientific">Heminiphilus faecis</name>
    <dbReference type="NCBI Taxonomy" id="2601703"/>
    <lineage>
        <taxon>Bacteria</taxon>
        <taxon>Pseudomonadati</taxon>
        <taxon>Bacteroidota</taxon>
        <taxon>Bacteroidia</taxon>
        <taxon>Bacteroidales</taxon>
        <taxon>Muribaculaceae</taxon>
        <taxon>Heminiphilus</taxon>
    </lineage>
</organism>
<comment type="caution">
    <text evidence="1">The sequence shown here is derived from an EMBL/GenBank/DDBJ whole genome shotgun (WGS) entry which is preliminary data.</text>
</comment>
<dbReference type="RefSeq" id="WP_121698463.1">
    <property type="nucleotide sequence ID" value="NZ_JBCLPP010000024.1"/>
</dbReference>
<sequence>MDNTQPTPVGDAPDVSMPVELRRLIGKDPRAAHFVVDILSGVSADEAVGRHFPRSDDADSAIGEAERRGYMRGLNEAANARMEEPAMYESPDALLDAAPQPQSAFLSRSRKSVWD</sequence>